<dbReference type="AlphaFoldDB" id="A0A835AN95"/>
<dbReference type="PANTHER" id="PTHR33103">
    <property type="entry name" value="OS01G0153900 PROTEIN"/>
    <property type="match status" value="1"/>
</dbReference>
<organism evidence="1 2">
    <name type="scientific">Digitaria exilis</name>
    <dbReference type="NCBI Taxonomy" id="1010633"/>
    <lineage>
        <taxon>Eukaryota</taxon>
        <taxon>Viridiplantae</taxon>
        <taxon>Streptophyta</taxon>
        <taxon>Embryophyta</taxon>
        <taxon>Tracheophyta</taxon>
        <taxon>Spermatophyta</taxon>
        <taxon>Magnoliopsida</taxon>
        <taxon>Liliopsida</taxon>
        <taxon>Poales</taxon>
        <taxon>Poaceae</taxon>
        <taxon>PACMAD clade</taxon>
        <taxon>Panicoideae</taxon>
        <taxon>Panicodae</taxon>
        <taxon>Paniceae</taxon>
        <taxon>Anthephorinae</taxon>
        <taxon>Digitaria</taxon>
    </lineage>
</organism>
<gene>
    <name evidence="1" type="ORF">HU200_055546</name>
</gene>
<dbReference type="OrthoDB" id="663676at2759"/>
<accession>A0A835AN95</accession>
<evidence type="ECO:0000313" key="2">
    <source>
        <dbReference type="Proteomes" id="UP000636709"/>
    </source>
</evidence>
<keyword evidence="2" id="KW-1185">Reference proteome</keyword>
<proteinExistence type="predicted"/>
<reference evidence="1" key="1">
    <citation type="submission" date="2020-07" db="EMBL/GenBank/DDBJ databases">
        <title>Genome sequence and genetic diversity analysis of an under-domesticated orphan crop, white fonio (Digitaria exilis).</title>
        <authorList>
            <person name="Bennetzen J.L."/>
            <person name="Chen S."/>
            <person name="Ma X."/>
            <person name="Wang X."/>
            <person name="Yssel A.E.J."/>
            <person name="Chaluvadi S.R."/>
            <person name="Johnson M."/>
            <person name="Gangashetty P."/>
            <person name="Hamidou F."/>
            <person name="Sanogo M.D."/>
            <person name="Zwaenepoel A."/>
            <person name="Wallace J."/>
            <person name="Van De Peer Y."/>
            <person name="Van Deynze A."/>
        </authorList>
    </citation>
    <scope>NUCLEOTIDE SEQUENCE</scope>
    <source>
        <tissue evidence="1">Leaves</tissue>
    </source>
</reference>
<comment type="caution">
    <text evidence="1">The sequence shown here is derived from an EMBL/GenBank/DDBJ whole genome shotgun (WGS) entry which is preliminary data.</text>
</comment>
<sequence length="216" mass="22407">MGNAAATPATSTIKLLISKDAQVVLYAEAGKEVIDFLLGLLAMPAAAMIKHTTTSNDKDSPLGALAILYDSVERMEPEFMHSPEARDALLNPSPAHPALAAGAAGWFPFLIQPLAPPPPAVKVYECSQGGHNDCYNYVAAVENTPCRKCSGKMNSPKELHVSSGGGHGEALEAIGLGQAPAAAVADTGFVQGVATSSIIDSMISLRAIISIDRGKQ</sequence>
<name>A0A835AN95_9POAL</name>
<dbReference type="PANTHER" id="PTHR33103:SF40">
    <property type="entry name" value="OS01G0153600 PROTEIN"/>
    <property type="match status" value="1"/>
</dbReference>
<dbReference type="EMBL" id="JACEFO010002379">
    <property type="protein sequence ID" value="KAF8662960.1"/>
    <property type="molecule type" value="Genomic_DNA"/>
</dbReference>
<evidence type="ECO:0000313" key="1">
    <source>
        <dbReference type="EMBL" id="KAF8662960.1"/>
    </source>
</evidence>
<dbReference type="Proteomes" id="UP000636709">
    <property type="component" value="Unassembled WGS sequence"/>
</dbReference>
<dbReference type="InterPro" id="IPR007750">
    <property type="entry name" value="DUF674"/>
</dbReference>
<dbReference type="Pfam" id="PF05056">
    <property type="entry name" value="DUF674"/>
    <property type="match status" value="1"/>
</dbReference>
<protein>
    <submittedName>
        <fullName evidence="1">Uncharacterized protein</fullName>
    </submittedName>
</protein>